<evidence type="ECO:0000313" key="5">
    <source>
        <dbReference type="Proteomes" id="UP000806528"/>
    </source>
</evidence>
<dbReference type="EMBL" id="JADBGI010000009">
    <property type="protein sequence ID" value="MBE2999506.1"/>
    <property type="molecule type" value="Genomic_DNA"/>
</dbReference>
<evidence type="ECO:0000256" key="1">
    <source>
        <dbReference type="SAM" id="MobiDB-lite"/>
    </source>
</evidence>
<keyword evidence="2" id="KW-1133">Transmembrane helix</keyword>
<evidence type="ECO:0000256" key="2">
    <source>
        <dbReference type="SAM" id="Phobius"/>
    </source>
</evidence>
<proteinExistence type="predicted"/>
<dbReference type="Proteomes" id="UP000806528">
    <property type="component" value="Unassembled WGS sequence"/>
</dbReference>
<feature type="region of interest" description="Disordered" evidence="1">
    <location>
        <begin position="191"/>
        <end position="220"/>
    </location>
</feature>
<dbReference type="RefSeq" id="WP_193122129.1">
    <property type="nucleotide sequence ID" value="NZ_JADBGI010000009.1"/>
</dbReference>
<keyword evidence="5" id="KW-1185">Reference proteome</keyword>
<dbReference type="InterPro" id="IPR025164">
    <property type="entry name" value="Toastrack_DUF4097"/>
</dbReference>
<gene>
    <name evidence="4" type="ORF">IDM40_12425</name>
</gene>
<feature type="domain" description="DUF4097" evidence="3">
    <location>
        <begin position="64"/>
        <end position="321"/>
    </location>
</feature>
<name>A0ABR9P6R2_9ACTN</name>
<keyword evidence="2" id="KW-0472">Membrane</keyword>
<evidence type="ECO:0000259" key="3">
    <source>
        <dbReference type="Pfam" id="PF13349"/>
    </source>
</evidence>
<feature type="transmembrane region" description="Helical" evidence="2">
    <location>
        <begin position="21"/>
        <end position="44"/>
    </location>
</feature>
<dbReference type="Pfam" id="PF13349">
    <property type="entry name" value="DUF4097"/>
    <property type="match status" value="1"/>
</dbReference>
<accession>A0ABR9P6R2</accession>
<sequence length="324" mass="33305">MTFKARGLYASSSKEPRRSRVGLWLFLGGLLALALVAATVLSVLGNVAVTREQASDTFDAGSRVQIDNRTSGSVRIVTADVEEVQVERTLSTSPLRGVDESVTESGDGVQVEAGCTGPGLFFATCSADYEITVPADTDLEVTTISGPVESSGLQGQLRASTTSGDITVADHQGEVSAEAVSGRLELTDVQGSVEAETTSGDISATGEGERARATTTSGEVDLSGYAGQEVEADSTSGTVTVGDFTQADLSSVSGDVEINSGQELQMLTVETTSGSVRAQVPEGAYDVSGDSTSGDREIGVDTSPDADAQIRIDTVSGSVQLSRS</sequence>
<protein>
    <submittedName>
        <fullName evidence="4">DUF4097 family beta strand repeat protein</fullName>
    </submittedName>
</protein>
<reference evidence="4 5" key="1">
    <citation type="submission" date="2020-09" db="EMBL/GenBank/DDBJ databases">
        <title>Diversity and distribution of actinomycetes associated with coral in the coast of Hainan.</title>
        <authorList>
            <person name="Li F."/>
        </authorList>
    </citation>
    <scope>NUCLEOTIDE SEQUENCE [LARGE SCALE GENOMIC DNA]</scope>
    <source>
        <strain evidence="4 5">HNM0947</strain>
    </source>
</reference>
<organism evidence="4 5">
    <name type="scientific">Nocardiopsis coralli</name>
    <dbReference type="NCBI Taxonomy" id="2772213"/>
    <lineage>
        <taxon>Bacteria</taxon>
        <taxon>Bacillati</taxon>
        <taxon>Actinomycetota</taxon>
        <taxon>Actinomycetes</taxon>
        <taxon>Streptosporangiales</taxon>
        <taxon>Nocardiopsidaceae</taxon>
        <taxon>Nocardiopsis</taxon>
    </lineage>
</organism>
<keyword evidence="2" id="KW-0812">Transmembrane</keyword>
<comment type="caution">
    <text evidence="4">The sequence shown here is derived from an EMBL/GenBank/DDBJ whole genome shotgun (WGS) entry which is preliminary data.</text>
</comment>
<evidence type="ECO:0000313" key="4">
    <source>
        <dbReference type="EMBL" id="MBE2999506.1"/>
    </source>
</evidence>
<feature type="region of interest" description="Disordered" evidence="1">
    <location>
        <begin position="279"/>
        <end position="303"/>
    </location>
</feature>